<organism evidence="2 3">
    <name type="scientific">Pleurodeles waltl</name>
    <name type="common">Iberian ribbed newt</name>
    <dbReference type="NCBI Taxonomy" id="8319"/>
    <lineage>
        <taxon>Eukaryota</taxon>
        <taxon>Metazoa</taxon>
        <taxon>Chordata</taxon>
        <taxon>Craniata</taxon>
        <taxon>Vertebrata</taxon>
        <taxon>Euteleostomi</taxon>
        <taxon>Amphibia</taxon>
        <taxon>Batrachia</taxon>
        <taxon>Caudata</taxon>
        <taxon>Salamandroidea</taxon>
        <taxon>Salamandridae</taxon>
        <taxon>Pleurodelinae</taxon>
        <taxon>Pleurodeles</taxon>
    </lineage>
</organism>
<accession>A0AAV7KZW9</accession>
<proteinExistence type="predicted"/>
<keyword evidence="3" id="KW-1185">Reference proteome</keyword>
<feature type="region of interest" description="Disordered" evidence="1">
    <location>
        <begin position="34"/>
        <end position="71"/>
    </location>
</feature>
<feature type="compositionally biased region" description="Low complexity" evidence="1">
    <location>
        <begin position="52"/>
        <end position="67"/>
    </location>
</feature>
<evidence type="ECO:0000313" key="2">
    <source>
        <dbReference type="EMBL" id="KAJ1085026.1"/>
    </source>
</evidence>
<protein>
    <submittedName>
        <fullName evidence="2">Uncharacterized protein</fullName>
    </submittedName>
</protein>
<dbReference type="AlphaFoldDB" id="A0AAV7KZW9"/>
<gene>
    <name evidence="2" type="ORF">NDU88_005162</name>
</gene>
<evidence type="ECO:0000256" key="1">
    <source>
        <dbReference type="SAM" id="MobiDB-lite"/>
    </source>
</evidence>
<comment type="caution">
    <text evidence="2">The sequence shown here is derived from an EMBL/GenBank/DDBJ whole genome shotgun (WGS) entry which is preliminary data.</text>
</comment>
<reference evidence="2" key="1">
    <citation type="journal article" date="2022" name="bioRxiv">
        <title>Sequencing and chromosome-scale assembly of the giantPleurodeles waltlgenome.</title>
        <authorList>
            <person name="Brown T."/>
            <person name="Elewa A."/>
            <person name="Iarovenko S."/>
            <person name="Subramanian E."/>
            <person name="Araus A.J."/>
            <person name="Petzold A."/>
            <person name="Susuki M."/>
            <person name="Suzuki K.-i.T."/>
            <person name="Hayashi T."/>
            <person name="Toyoda A."/>
            <person name="Oliveira C."/>
            <person name="Osipova E."/>
            <person name="Leigh N.D."/>
            <person name="Simon A."/>
            <person name="Yun M.H."/>
        </authorList>
    </citation>
    <scope>NUCLEOTIDE SEQUENCE</scope>
    <source>
        <strain evidence="2">20211129_DDA</strain>
        <tissue evidence="2">Liver</tissue>
    </source>
</reference>
<sequence length="159" mass="16272">MYKSCQAVGMFLSLGHNSGASPRALHRLRPYLSSRRWSGGAGPTHGNRESSARGASPGAGLALPPAGQCRGDPGYHSSRLAHCLGCSSNLLRAADGACGNPPDRGLRATPTAQTTPPAPAPAYESAGHAHRSDRAPSNFPRLGACGATPTAQNHAPIAF</sequence>
<name>A0AAV7KZW9_PLEWA</name>
<evidence type="ECO:0000313" key="3">
    <source>
        <dbReference type="Proteomes" id="UP001066276"/>
    </source>
</evidence>
<feature type="region of interest" description="Disordered" evidence="1">
    <location>
        <begin position="101"/>
        <end position="139"/>
    </location>
</feature>
<dbReference type="Proteomes" id="UP001066276">
    <property type="component" value="Chromosome 12"/>
</dbReference>
<dbReference type="EMBL" id="JANPWB010000016">
    <property type="protein sequence ID" value="KAJ1085026.1"/>
    <property type="molecule type" value="Genomic_DNA"/>
</dbReference>